<reference evidence="1" key="1">
    <citation type="submission" date="2019-11" db="EMBL/GenBank/DDBJ databases">
        <authorList>
            <person name="Feng L."/>
        </authorList>
    </citation>
    <scope>NUCLEOTIDE SEQUENCE</scope>
    <source>
        <strain evidence="1">VrattiLFYP33</strain>
    </source>
</reference>
<dbReference type="InterPro" id="IPR038559">
    <property type="entry name" value="XkdN-like_sf"/>
</dbReference>
<name>A0A6N2ZZM7_9FIRM</name>
<evidence type="ECO:0000313" key="1">
    <source>
        <dbReference type="EMBL" id="VYT85245.1"/>
    </source>
</evidence>
<gene>
    <name evidence="1" type="ORF">VRLFYP33_00615</name>
</gene>
<dbReference type="InterPro" id="IPR014986">
    <property type="entry name" value="XkdN-like"/>
</dbReference>
<proteinExistence type="predicted"/>
<dbReference type="Pfam" id="PF08890">
    <property type="entry name" value="Phage_TAC_5"/>
    <property type="match status" value="1"/>
</dbReference>
<dbReference type="RefSeq" id="WP_006555846.1">
    <property type="nucleotide sequence ID" value="NZ_CACRUX010000021.1"/>
</dbReference>
<organism evidence="1">
    <name type="scientific">Veillonella ratti</name>
    <dbReference type="NCBI Taxonomy" id="103892"/>
    <lineage>
        <taxon>Bacteria</taxon>
        <taxon>Bacillati</taxon>
        <taxon>Bacillota</taxon>
        <taxon>Negativicutes</taxon>
        <taxon>Veillonellales</taxon>
        <taxon>Veillonellaceae</taxon>
        <taxon>Veillonella</taxon>
    </lineage>
</organism>
<protein>
    <submittedName>
        <fullName evidence="1">Phage XkdN-like protein</fullName>
    </submittedName>
</protein>
<dbReference type="Gene3D" id="3.30.2220.30">
    <property type="match status" value="1"/>
</dbReference>
<dbReference type="EMBL" id="CACRUX010000021">
    <property type="protein sequence ID" value="VYT85245.1"/>
    <property type="molecule type" value="Genomic_DNA"/>
</dbReference>
<dbReference type="AlphaFoldDB" id="A0A6N2ZZM7"/>
<sequence length="120" mass="12932">MAISVKDLIAKKEALVNKKKELYDLTTSIGVITVAKPSDALAAEALELTDASDEYLIINSVVEPNLKDKALLEAYNCASPFDIVGKLFDAGEVYAISKAIMKTAGFGIDIETKVHETVKN</sequence>
<accession>A0A6N2ZZM7</accession>